<name>A0AAV3WFH6_9CYAN</name>
<dbReference type="Proteomes" id="UP001050975">
    <property type="component" value="Unassembled WGS sequence"/>
</dbReference>
<dbReference type="PANTHER" id="PTHR34849:SF4">
    <property type="entry name" value="SLR1209 PROTEIN"/>
    <property type="match status" value="1"/>
</dbReference>
<dbReference type="InterPro" id="IPR007367">
    <property type="entry name" value="DUF433"/>
</dbReference>
<evidence type="ECO:0008006" key="3">
    <source>
        <dbReference type="Google" id="ProtNLM"/>
    </source>
</evidence>
<protein>
    <recommendedName>
        <fullName evidence="3">DUF433 domain-containing protein</fullName>
    </recommendedName>
</protein>
<comment type="caution">
    <text evidence="1">The sequence shown here is derived from an EMBL/GenBank/DDBJ whole genome shotgun (WGS) entry which is preliminary data.</text>
</comment>
<dbReference type="InterPro" id="IPR009057">
    <property type="entry name" value="Homeodomain-like_sf"/>
</dbReference>
<dbReference type="SUPFAM" id="SSF46689">
    <property type="entry name" value="Homeodomain-like"/>
    <property type="match status" value="1"/>
</dbReference>
<dbReference type="PANTHER" id="PTHR34849">
    <property type="entry name" value="SSL5025 PROTEIN"/>
    <property type="match status" value="1"/>
</dbReference>
<gene>
    <name evidence="1" type="ORF">MiSe_13600</name>
</gene>
<dbReference type="AlphaFoldDB" id="A0AAV3WFH6"/>
<evidence type="ECO:0000313" key="1">
    <source>
        <dbReference type="EMBL" id="GET36609.1"/>
    </source>
</evidence>
<dbReference type="EMBL" id="BLAY01000015">
    <property type="protein sequence ID" value="GET36609.1"/>
    <property type="molecule type" value="Genomic_DNA"/>
</dbReference>
<evidence type="ECO:0000313" key="2">
    <source>
        <dbReference type="Proteomes" id="UP001050975"/>
    </source>
</evidence>
<keyword evidence="2" id="KW-1185">Reference proteome</keyword>
<sequence length="108" mass="11795">MLTTDLKKQLLALSPVEKAQAIQLLVQSLSNTWQGIEKTPGVCGGDACIAGTRIPVWSLVIDRRLGMSDARILEAFPHLTAADLVNAWAYAAAHPDEIEQTIRENEEV</sequence>
<organism evidence="1 2">
    <name type="scientific">Microseira wollei NIES-4236</name>
    <dbReference type="NCBI Taxonomy" id="2530354"/>
    <lineage>
        <taxon>Bacteria</taxon>
        <taxon>Bacillati</taxon>
        <taxon>Cyanobacteriota</taxon>
        <taxon>Cyanophyceae</taxon>
        <taxon>Oscillatoriophycideae</taxon>
        <taxon>Aerosakkonematales</taxon>
        <taxon>Aerosakkonemataceae</taxon>
        <taxon>Microseira</taxon>
    </lineage>
</organism>
<dbReference type="Gene3D" id="1.10.10.10">
    <property type="entry name" value="Winged helix-like DNA-binding domain superfamily/Winged helix DNA-binding domain"/>
    <property type="match status" value="1"/>
</dbReference>
<reference evidence="1" key="1">
    <citation type="submission" date="2019-10" db="EMBL/GenBank/DDBJ databases">
        <title>Draft genome sequece of Microseira wollei NIES-4236.</title>
        <authorList>
            <person name="Yamaguchi H."/>
            <person name="Suzuki S."/>
            <person name="Kawachi M."/>
        </authorList>
    </citation>
    <scope>NUCLEOTIDE SEQUENCE</scope>
    <source>
        <strain evidence="1">NIES-4236</strain>
    </source>
</reference>
<dbReference type="RefSeq" id="WP_226576514.1">
    <property type="nucleotide sequence ID" value="NZ_BLAY01000015.1"/>
</dbReference>
<dbReference type="InterPro" id="IPR036388">
    <property type="entry name" value="WH-like_DNA-bd_sf"/>
</dbReference>
<dbReference type="Pfam" id="PF04255">
    <property type="entry name" value="DUF433"/>
    <property type="match status" value="1"/>
</dbReference>
<proteinExistence type="predicted"/>
<accession>A0AAV3WFH6</accession>